<keyword evidence="1" id="KW-0732">Signal</keyword>
<sequence>MKVLLLLLLASSVLTCTLAFAPSPMSKILQPSADAETTVLFMLSSDTDDEGVCHRRDLLLRTGSFVVASMFGLDGVEPAEAIPEQKVYSSNAKNFQRLGEGDSSGGSVYDNNPTSPKARARRAMVGCKNNSARSLAGESIGNTRLSEKDCNQLVMKGDGGFMLEALTKLDCPSCPYGIGER</sequence>
<name>A0AAD8YH27_9STRA</name>
<evidence type="ECO:0000313" key="3">
    <source>
        <dbReference type="Proteomes" id="UP001224775"/>
    </source>
</evidence>
<organism evidence="2 3">
    <name type="scientific">Skeletonema marinoi</name>
    <dbReference type="NCBI Taxonomy" id="267567"/>
    <lineage>
        <taxon>Eukaryota</taxon>
        <taxon>Sar</taxon>
        <taxon>Stramenopiles</taxon>
        <taxon>Ochrophyta</taxon>
        <taxon>Bacillariophyta</taxon>
        <taxon>Coscinodiscophyceae</taxon>
        <taxon>Thalassiosirophycidae</taxon>
        <taxon>Thalassiosirales</taxon>
        <taxon>Skeletonemataceae</taxon>
        <taxon>Skeletonema</taxon>
        <taxon>Skeletonema marinoi-dohrnii complex</taxon>
    </lineage>
</organism>
<accession>A0AAD8YH27</accession>
<reference evidence="2" key="1">
    <citation type="submission" date="2023-06" db="EMBL/GenBank/DDBJ databases">
        <title>Survivors Of The Sea: Transcriptome response of Skeletonema marinoi to long-term dormancy.</title>
        <authorList>
            <person name="Pinder M.I.M."/>
            <person name="Kourtchenko O."/>
            <person name="Robertson E.K."/>
            <person name="Larsson T."/>
            <person name="Maumus F."/>
            <person name="Osuna-Cruz C.M."/>
            <person name="Vancaester E."/>
            <person name="Stenow R."/>
            <person name="Vandepoele K."/>
            <person name="Ploug H."/>
            <person name="Bruchert V."/>
            <person name="Godhe A."/>
            <person name="Topel M."/>
        </authorList>
    </citation>
    <scope>NUCLEOTIDE SEQUENCE</scope>
    <source>
        <strain evidence="2">R05AC</strain>
    </source>
</reference>
<dbReference type="EMBL" id="JATAAI010000004">
    <property type="protein sequence ID" value="KAK1746454.1"/>
    <property type="molecule type" value="Genomic_DNA"/>
</dbReference>
<dbReference type="AlphaFoldDB" id="A0AAD8YH27"/>
<evidence type="ECO:0000256" key="1">
    <source>
        <dbReference type="SAM" id="SignalP"/>
    </source>
</evidence>
<evidence type="ECO:0000313" key="2">
    <source>
        <dbReference type="EMBL" id="KAK1746454.1"/>
    </source>
</evidence>
<dbReference type="Proteomes" id="UP001224775">
    <property type="component" value="Unassembled WGS sequence"/>
</dbReference>
<feature type="chain" id="PRO_5042226621" evidence="1">
    <location>
        <begin position="20"/>
        <end position="181"/>
    </location>
</feature>
<feature type="signal peptide" evidence="1">
    <location>
        <begin position="1"/>
        <end position="19"/>
    </location>
</feature>
<keyword evidence="3" id="KW-1185">Reference proteome</keyword>
<gene>
    <name evidence="2" type="ORF">QTG54_003061</name>
</gene>
<protein>
    <submittedName>
        <fullName evidence="2">Uncharacterized protein</fullName>
    </submittedName>
</protein>
<proteinExistence type="predicted"/>
<comment type="caution">
    <text evidence="2">The sequence shown here is derived from an EMBL/GenBank/DDBJ whole genome shotgun (WGS) entry which is preliminary data.</text>
</comment>